<dbReference type="RefSeq" id="WP_130521795.1">
    <property type="nucleotide sequence ID" value="NZ_SHMB01000014.1"/>
</dbReference>
<dbReference type="AlphaFoldDB" id="A0A4Q8L7X9"/>
<evidence type="ECO:0000313" key="2">
    <source>
        <dbReference type="Proteomes" id="UP000291286"/>
    </source>
</evidence>
<reference evidence="1 2" key="1">
    <citation type="submission" date="2019-02" db="EMBL/GenBank/DDBJ databases">
        <title>WGS of Pseudoxanthomonas species novum from clinical isolates.</title>
        <authorList>
            <person name="Bernier A.-M."/>
            <person name="Bernard K."/>
            <person name="Vachon A."/>
        </authorList>
    </citation>
    <scope>NUCLEOTIDE SEQUENCE [LARGE SCALE GENOMIC DNA]</scope>
    <source>
        <strain evidence="1 2">NML171202</strain>
    </source>
</reference>
<comment type="caution">
    <text evidence="1">The sequence shown here is derived from an EMBL/GenBank/DDBJ whole genome shotgun (WGS) entry which is preliminary data.</text>
</comment>
<sequence>MDAGPVKYRRRYTAMTEDASYTLMLSAAQVQILKDFVELTLSDTGEFIWADFRDPGRRAAVYQFRARPSYVPASRWLWRVSIQLVLKTPLDGQFVIGNEQYQGLTNGDGEVLST</sequence>
<organism evidence="1 2">
    <name type="scientific">Pseudoxanthomonas winnipegensis</name>
    <dbReference type="NCBI Taxonomy" id="2480810"/>
    <lineage>
        <taxon>Bacteria</taxon>
        <taxon>Pseudomonadati</taxon>
        <taxon>Pseudomonadota</taxon>
        <taxon>Gammaproteobacteria</taxon>
        <taxon>Lysobacterales</taxon>
        <taxon>Lysobacteraceae</taxon>
        <taxon>Pseudoxanthomonas</taxon>
    </lineage>
</organism>
<accession>A0A4Q8L7X9</accession>
<proteinExistence type="predicted"/>
<dbReference type="Proteomes" id="UP000291286">
    <property type="component" value="Unassembled WGS sequence"/>
</dbReference>
<dbReference type="EMBL" id="SHMB01000014">
    <property type="protein sequence ID" value="TAA24065.1"/>
    <property type="molecule type" value="Genomic_DNA"/>
</dbReference>
<name>A0A4Q8L7X9_9GAMM</name>
<gene>
    <name evidence="1" type="ORF">EA661_19600</name>
</gene>
<protein>
    <submittedName>
        <fullName evidence="1">Uncharacterized protein</fullName>
    </submittedName>
</protein>
<evidence type="ECO:0000313" key="1">
    <source>
        <dbReference type="EMBL" id="TAA24065.1"/>
    </source>
</evidence>